<evidence type="ECO:0000256" key="5">
    <source>
        <dbReference type="HAMAP-Rule" id="MF_00081"/>
    </source>
</evidence>
<protein>
    <recommendedName>
        <fullName evidence="5">Heat-inducible transcription repressor HrcA</fullName>
    </recommendedName>
</protein>
<dbReference type="GO" id="GO:0003677">
    <property type="term" value="F:DNA binding"/>
    <property type="evidence" value="ECO:0007669"/>
    <property type="project" value="InterPro"/>
</dbReference>
<keyword evidence="2 5" id="KW-0805">Transcription regulation</keyword>
<dbReference type="GO" id="GO:0045892">
    <property type="term" value="P:negative regulation of DNA-templated transcription"/>
    <property type="evidence" value="ECO:0007669"/>
    <property type="project" value="UniProtKB-UniRule"/>
</dbReference>
<dbReference type="SUPFAM" id="SSF46785">
    <property type="entry name" value="Winged helix' DNA-binding domain"/>
    <property type="match status" value="1"/>
</dbReference>
<dbReference type="InterPro" id="IPR036388">
    <property type="entry name" value="WH-like_DNA-bd_sf"/>
</dbReference>
<name>A0A081B6T9_9HYPH</name>
<dbReference type="PANTHER" id="PTHR34824">
    <property type="entry name" value="HEAT-INDUCIBLE TRANSCRIPTION REPRESSOR HRCA"/>
    <property type="match status" value="1"/>
</dbReference>
<gene>
    <name evidence="5" type="primary">hrcA</name>
    <name evidence="7" type="ORF">M2A_0256</name>
</gene>
<dbReference type="AlphaFoldDB" id="A0A081B6T9"/>
<dbReference type="InterPro" id="IPR029016">
    <property type="entry name" value="GAF-like_dom_sf"/>
</dbReference>
<evidence type="ECO:0000256" key="2">
    <source>
        <dbReference type="ARBA" id="ARBA00023015"/>
    </source>
</evidence>
<dbReference type="PANTHER" id="PTHR34824:SF1">
    <property type="entry name" value="HEAT-INDUCIBLE TRANSCRIPTION REPRESSOR HRCA"/>
    <property type="match status" value="1"/>
</dbReference>
<comment type="similarity">
    <text evidence="5">Belongs to the HrcA family.</text>
</comment>
<evidence type="ECO:0000256" key="3">
    <source>
        <dbReference type="ARBA" id="ARBA00023016"/>
    </source>
</evidence>
<evidence type="ECO:0000313" key="8">
    <source>
        <dbReference type="Proteomes" id="UP000028702"/>
    </source>
</evidence>
<comment type="caution">
    <text evidence="7">The sequence shown here is derived from an EMBL/GenBank/DDBJ whole genome shotgun (WGS) entry which is preliminary data.</text>
</comment>
<reference evidence="7 8" key="1">
    <citation type="submission" date="2014-07" db="EMBL/GenBank/DDBJ databases">
        <title>Tepidicaulis marinum gen. nov., sp. nov., a novel marine bacterium denitrifying nitrate to nitrous oxide strictly under microaerobic conditions.</title>
        <authorList>
            <person name="Takeuchi M."/>
            <person name="Yamagishi T."/>
            <person name="Kamagata Y."/>
            <person name="Oshima K."/>
            <person name="Hattori M."/>
            <person name="Katayama T."/>
            <person name="Hanada S."/>
            <person name="Tamaki H."/>
            <person name="Marumo K."/>
            <person name="Maeda H."/>
            <person name="Nedachi M."/>
            <person name="Iwasaki W."/>
            <person name="Suwa Y."/>
            <person name="Sakata S."/>
        </authorList>
    </citation>
    <scope>NUCLEOTIDE SEQUENCE [LARGE SCALE GENOMIC DNA]</scope>
    <source>
        <strain evidence="7 8">MA2</strain>
    </source>
</reference>
<dbReference type="Gene3D" id="1.10.10.10">
    <property type="entry name" value="Winged helix-like DNA-binding domain superfamily/Winged helix DNA-binding domain"/>
    <property type="match status" value="1"/>
</dbReference>
<comment type="function">
    <text evidence="5">Negative regulator of class I heat shock genes (grpE-dnaK-dnaJ and groELS operons). Prevents heat-shock induction of these operons.</text>
</comment>
<dbReference type="STRING" id="1333998.M2A_0256"/>
<dbReference type="HAMAP" id="MF_00081">
    <property type="entry name" value="HrcA"/>
    <property type="match status" value="1"/>
</dbReference>
<keyword evidence="4 5" id="KW-0804">Transcription</keyword>
<organism evidence="7 8">
    <name type="scientific">Tepidicaulis marinus</name>
    <dbReference type="NCBI Taxonomy" id="1333998"/>
    <lineage>
        <taxon>Bacteria</taxon>
        <taxon>Pseudomonadati</taxon>
        <taxon>Pseudomonadota</taxon>
        <taxon>Alphaproteobacteria</taxon>
        <taxon>Hyphomicrobiales</taxon>
        <taxon>Parvibaculaceae</taxon>
        <taxon>Tepidicaulis</taxon>
    </lineage>
</organism>
<dbReference type="InterPro" id="IPR002571">
    <property type="entry name" value="HrcA"/>
</dbReference>
<keyword evidence="8" id="KW-1185">Reference proteome</keyword>
<evidence type="ECO:0000256" key="1">
    <source>
        <dbReference type="ARBA" id="ARBA00022491"/>
    </source>
</evidence>
<feature type="domain" description="Heat-inducible transcription repressor HrcA C-terminal" evidence="6">
    <location>
        <begin position="112"/>
        <end position="345"/>
    </location>
</feature>
<dbReference type="RefSeq" id="WP_045442327.1">
    <property type="nucleotide sequence ID" value="NZ_BBIO01000001.1"/>
</dbReference>
<dbReference type="eggNOG" id="COG1420">
    <property type="taxonomic scope" value="Bacteria"/>
</dbReference>
<dbReference type="InterPro" id="IPR023120">
    <property type="entry name" value="WHTH_transcript_rep_HrcA_IDD"/>
</dbReference>
<dbReference type="SUPFAM" id="SSF55781">
    <property type="entry name" value="GAF domain-like"/>
    <property type="match status" value="1"/>
</dbReference>
<dbReference type="InterPro" id="IPR021153">
    <property type="entry name" value="HrcA_C"/>
</dbReference>
<accession>A0A081B6T9</accession>
<keyword evidence="3 5" id="KW-0346">Stress response</keyword>
<dbReference type="Pfam" id="PF01628">
    <property type="entry name" value="HrcA"/>
    <property type="match status" value="1"/>
</dbReference>
<dbReference type="Gene3D" id="3.30.390.60">
    <property type="entry name" value="Heat-inducible transcription repressor hrca homolog, domain 3"/>
    <property type="match status" value="1"/>
</dbReference>
<dbReference type="Gene3D" id="3.30.450.40">
    <property type="match status" value="1"/>
</dbReference>
<proteinExistence type="inferred from homology"/>
<dbReference type="InterPro" id="IPR036390">
    <property type="entry name" value="WH_DNA-bd_sf"/>
</dbReference>
<evidence type="ECO:0000259" key="6">
    <source>
        <dbReference type="Pfam" id="PF01628"/>
    </source>
</evidence>
<sequence>MVAIRDINDRSREIFRGIVETYLETGEPVGSRYLSRHLGVDLSAASIRNVMSDLESLGLLFSPHTSAGRIPTDAGLRMFVDGLLQVGVLSEDEQSQIETQITQSNKGAGSVEEALREASMLLSGLSRCAGLVLAPKTESRLKHVEFVPMDARRALVVMVTEDGSVENRVIDLPQGLPPSALQEATNFLNAKLRGLSVADARRRLQAEIEQTRREISELTSRIVEEGFATWSGAGAGAPASGPDALLSRSLIVTGQSRLLDDVTAMEDLERVRLLFEELENKTDVVQLLGLAEEAEGVKLFIGSETKLFGLSGSSVVVKPFRDQDRQIVGVIGVIGPTRLNYARIIPMVDYTAGVVSRLLSRGPLS</sequence>
<dbReference type="PIRSF" id="PIRSF005485">
    <property type="entry name" value="HrcA"/>
    <property type="match status" value="1"/>
</dbReference>
<evidence type="ECO:0000256" key="4">
    <source>
        <dbReference type="ARBA" id="ARBA00023163"/>
    </source>
</evidence>
<dbReference type="NCBIfam" id="TIGR00331">
    <property type="entry name" value="hrcA"/>
    <property type="match status" value="1"/>
</dbReference>
<evidence type="ECO:0000313" key="7">
    <source>
        <dbReference type="EMBL" id="GAK43757.1"/>
    </source>
</evidence>
<dbReference type="Proteomes" id="UP000028702">
    <property type="component" value="Unassembled WGS sequence"/>
</dbReference>
<dbReference type="EMBL" id="BBIO01000001">
    <property type="protein sequence ID" value="GAK43757.1"/>
    <property type="molecule type" value="Genomic_DNA"/>
</dbReference>
<keyword evidence="1 5" id="KW-0678">Repressor</keyword>